<dbReference type="GO" id="GO:0004674">
    <property type="term" value="F:protein serine/threonine kinase activity"/>
    <property type="evidence" value="ECO:0007669"/>
    <property type="project" value="UniProtKB-KW"/>
</dbReference>
<dbReference type="Pfam" id="PF00069">
    <property type="entry name" value="Pkinase"/>
    <property type="match status" value="1"/>
</dbReference>
<gene>
    <name evidence="8" type="primary">YCK1</name>
    <name evidence="8" type="ORF">ATY40_BA7502828</name>
</gene>
<dbReference type="InterPro" id="IPR050235">
    <property type="entry name" value="CK1_Ser-Thr_kinase"/>
</dbReference>
<dbReference type="FunFam" id="1.10.510.10:FF:001123">
    <property type="entry name" value="CK1/CK1/CK1-D protein kinase"/>
    <property type="match status" value="1"/>
</dbReference>
<comment type="similarity">
    <text evidence="5">Belongs to the protein kinase superfamily.</text>
</comment>
<sequence length="425" mass="49223">MSAQSPNIVASHYRIDVKIGEGSFGVIFKGYDLLRNNQPVAIKFESRKTKVPQLKDEFTAYKQLNSRIEYHRRYQQGQTSLGGQDTDDENLDVVRYEGIPKVYYFGNEGLYNILIIQLLGPSLEDLFDWCGRQFSNLTVAMIARQMIERIRLVHDNLLIYRDIKPDNFLIGDYEGTGQDNLIYLVDFGMVKQYRNPNTGKHIPYREKKALSGTARYMSINTHLGREQSRRDDLESLGHVFLYFLKGELPWQGLKANSNKEKYEKIGEKKRNTPLEELCAGFPPQFRRYMEYVRSLKFEDTPDYAYLIGLMNEVVRIETEGIEPVTPAPASSSSQAPSIDLRYDWMRLNDGKGWNWATNKKTNLNGYSQPKKNRPTPVSNLPQRKRTDKKLTDSKFPNYGSNYGSNNYARQQAETPERSHSYCCCW</sequence>
<proteinExistence type="inferred from homology"/>
<protein>
    <recommendedName>
        <fullName evidence="1">non-specific serine/threonine protein kinase</fullName>
        <ecNumber evidence="1">2.7.11.1</ecNumber>
    </recommendedName>
</protein>
<feature type="region of interest" description="Disordered" evidence="6">
    <location>
        <begin position="359"/>
        <end position="411"/>
    </location>
</feature>
<dbReference type="InterPro" id="IPR008271">
    <property type="entry name" value="Ser/Thr_kinase_AS"/>
</dbReference>
<dbReference type="SMART" id="SM00220">
    <property type="entry name" value="S_TKc"/>
    <property type="match status" value="1"/>
</dbReference>
<keyword evidence="2 4" id="KW-0547">Nucleotide-binding</keyword>
<reference evidence="8 9" key="1">
    <citation type="submission" date="2016-02" db="EMBL/GenBank/DDBJ databases">
        <title>Comparative genomic and transcriptomic foundation for Pichia pastoris.</title>
        <authorList>
            <person name="Love K.R."/>
            <person name="Shah K.A."/>
            <person name="Whittaker C.A."/>
            <person name="Wu J."/>
            <person name="Bartlett M.C."/>
            <person name="Ma D."/>
            <person name="Leeson R.L."/>
            <person name="Priest M."/>
            <person name="Young S.K."/>
            <person name="Love J.C."/>
        </authorList>
    </citation>
    <scope>NUCLEOTIDE SEQUENCE [LARGE SCALE GENOMIC DNA]</scope>
    <source>
        <strain evidence="8 9">ATCC 28485</strain>
    </source>
</reference>
<organism evidence="8 9">
    <name type="scientific">Komagataella pastoris</name>
    <name type="common">Yeast</name>
    <name type="synonym">Pichia pastoris</name>
    <dbReference type="NCBI Taxonomy" id="4922"/>
    <lineage>
        <taxon>Eukaryota</taxon>
        <taxon>Fungi</taxon>
        <taxon>Dikarya</taxon>
        <taxon>Ascomycota</taxon>
        <taxon>Saccharomycotina</taxon>
        <taxon>Pichiomycetes</taxon>
        <taxon>Pichiales</taxon>
        <taxon>Pichiaceae</taxon>
        <taxon>Komagataella</taxon>
    </lineage>
</organism>
<dbReference type="EMBL" id="CP014585">
    <property type="protein sequence ID" value="ANZ75174.1"/>
    <property type="molecule type" value="Genomic_DNA"/>
</dbReference>
<dbReference type="Proteomes" id="UP000094565">
    <property type="component" value="Chromosome 2"/>
</dbReference>
<dbReference type="GO" id="GO:0005524">
    <property type="term" value="F:ATP binding"/>
    <property type="evidence" value="ECO:0007669"/>
    <property type="project" value="UniProtKB-UniRule"/>
</dbReference>
<accession>A0A1B2JAU9</accession>
<dbReference type="SUPFAM" id="SSF56112">
    <property type="entry name" value="Protein kinase-like (PK-like)"/>
    <property type="match status" value="1"/>
</dbReference>
<dbReference type="AlphaFoldDB" id="A0A1B2JAU9"/>
<keyword evidence="5" id="KW-0808">Transferase</keyword>
<evidence type="ECO:0000256" key="4">
    <source>
        <dbReference type="PROSITE-ProRule" id="PRU10141"/>
    </source>
</evidence>
<evidence type="ECO:0000313" key="9">
    <source>
        <dbReference type="Proteomes" id="UP000094565"/>
    </source>
</evidence>
<keyword evidence="5" id="KW-0723">Serine/threonine-protein kinase</keyword>
<dbReference type="InterPro" id="IPR017441">
    <property type="entry name" value="Protein_kinase_ATP_BS"/>
</dbReference>
<dbReference type="PROSITE" id="PS50011">
    <property type="entry name" value="PROTEIN_KINASE_DOM"/>
    <property type="match status" value="1"/>
</dbReference>
<dbReference type="InterPro" id="IPR000719">
    <property type="entry name" value="Prot_kinase_dom"/>
</dbReference>
<dbReference type="PROSITE" id="PS00107">
    <property type="entry name" value="PROTEIN_KINASE_ATP"/>
    <property type="match status" value="1"/>
</dbReference>
<keyword evidence="9" id="KW-1185">Reference proteome</keyword>
<evidence type="ECO:0000313" key="8">
    <source>
        <dbReference type="EMBL" id="ANZ75174.1"/>
    </source>
</evidence>
<evidence type="ECO:0000256" key="3">
    <source>
        <dbReference type="ARBA" id="ARBA00022840"/>
    </source>
</evidence>
<dbReference type="Gene3D" id="1.10.510.10">
    <property type="entry name" value="Transferase(Phosphotransferase) domain 1"/>
    <property type="match status" value="1"/>
</dbReference>
<dbReference type="GO" id="GO:0030447">
    <property type="term" value="P:filamentous growth"/>
    <property type="evidence" value="ECO:0007669"/>
    <property type="project" value="UniProtKB-ARBA"/>
</dbReference>
<keyword evidence="5" id="KW-0418">Kinase</keyword>
<feature type="binding site" evidence="4">
    <location>
        <position position="43"/>
    </location>
    <ligand>
        <name>ATP</name>
        <dbReference type="ChEBI" id="CHEBI:30616"/>
    </ligand>
</feature>
<dbReference type="InterPro" id="IPR011009">
    <property type="entry name" value="Kinase-like_dom_sf"/>
</dbReference>
<dbReference type="OrthoDB" id="5800476at2759"/>
<name>A0A1B2JAU9_PICPA</name>
<dbReference type="EC" id="2.7.11.1" evidence="1"/>
<evidence type="ECO:0000256" key="2">
    <source>
        <dbReference type="ARBA" id="ARBA00022741"/>
    </source>
</evidence>
<evidence type="ECO:0000256" key="5">
    <source>
        <dbReference type="RuleBase" id="RU000304"/>
    </source>
</evidence>
<dbReference type="PROSITE" id="PS00108">
    <property type="entry name" value="PROTEIN_KINASE_ST"/>
    <property type="match status" value="1"/>
</dbReference>
<evidence type="ECO:0000256" key="6">
    <source>
        <dbReference type="SAM" id="MobiDB-lite"/>
    </source>
</evidence>
<feature type="compositionally biased region" description="Polar residues" evidence="6">
    <location>
        <begin position="359"/>
        <end position="381"/>
    </location>
</feature>
<dbReference type="PANTHER" id="PTHR11909">
    <property type="entry name" value="CASEIN KINASE-RELATED"/>
    <property type="match status" value="1"/>
</dbReference>
<evidence type="ECO:0000259" key="7">
    <source>
        <dbReference type="PROSITE" id="PS50011"/>
    </source>
</evidence>
<feature type="compositionally biased region" description="Low complexity" evidence="6">
    <location>
        <begin position="397"/>
        <end position="407"/>
    </location>
</feature>
<feature type="domain" description="Protein kinase" evidence="7">
    <location>
        <begin position="13"/>
        <end position="314"/>
    </location>
</feature>
<keyword evidence="3 4" id="KW-0067">ATP-binding</keyword>
<evidence type="ECO:0000256" key="1">
    <source>
        <dbReference type="ARBA" id="ARBA00012513"/>
    </source>
</evidence>